<dbReference type="InterPro" id="IPR003107">
    <property type="entry name" value="HAT"/>
</dbReference>
<dbReference type="SMART" id="SM00386">
    <property type="entry name" value="HAT"/>
    <property type="match status" value="4"/>
</dbReference>
<dbReference type="InParanoid" id="A0A067N4G3"/>
<proteinExistence type="inferred from homology"/>
<dbReference type="PANTHER" id="PTHR23271">
    <property type="entry name" value="HEPATOCELLULAR CARCINOMA-ASSOCIATED ANTIGEN 66"/>
    <property type="match status" value="1"/>
</dbReference>
<dbReference type="EMBL" id="KL198016">
    <property type="protein sequence ID" value="KDQ21825.1"/>
    <property type="molecule type" value="Genomic_DNA"/>
</dbReference>
<keyword evidence="5" id="KW-0539">Nucleus</keyword>
<dbReference type="InterPro" id="IPR055347">
    <property type="entry name" value="UTP6_N"/>
</dbReference>
<dbReference type="STRING" id="930990.A0A067N4G3"/>
<protein>
    <recommendedName>
        <fullName evidence="6">U3 small nucleolar RNA-associated protein 6 N-terminal domain-containing protein</fullName>
    </recommendedName>
</protein>
<dbReference type="SUPFAM" id="SSF48452">
    <property type="entry name" value="TPR-like"/>
    <property type="match status" value="1"/>
</dbReference>
<dbReference type="HOGENOM" id="CLU_026025_1_1_1"/>
<evidence type="ECO:0000259" key="6">
    <source>
        <dbReference type="Pfam" id="PF08640"/>
    </source>
</evidence>
<keyword evidence="8" id="KW-1185">Reference proteome</keyword>
<dbReference type="AlphaFoldDB" id="A0A067N4G3"/>
<comment type="similarity">
    <text evidence="2">Belongs to the UTP6 family.</text>
</comment>
<dbReference type="Proteomes" id="UP000027195">
    <property type="component" value="Unassembled WGS sequence"/>
</dbReference>
<sequence length="482" mass="54525">MERVHYYQEQSLPELKAFAHKGIFSKAEIRKILKKRTEFESALIRRVAKKGDYLRYAAYEMSLEALRRKRLKTLNLPPSPPSAADFALVRRQFYILERAVRKFKADIGLWVQYIDVAKREGARALVGRICARALQLHPNEPALYILSSSHELSQLSPTAARALLQRGLRINAESIELWTEYLKMELGYVETLRRRWEVLGISQKEPQPQDDLEASESARKQIMDGAIAKTVIANAVKAIPKIPLFTLLQKLLSTYPTPLRALLLAELHDHLHRVLPSDPHARLLHATRSLTEALEGEELVDRLKEANQDLVAAVREAQDGRMADLYATWVRERVEQIDETNLRLYLLHSLHAIPASLPEEKLSPGLLSTHLDLLISPAHPSPPSPEKVLKLARKYTSQIPSSAAIWVARLKVEKQLATPEATRTAWAQAREHADGEGVEDVWLWGLADLHAEDVEDTFAVSLPCTTTRPRRPSARISAKHAL</sequence>
<evidence type="ECO:0000256" key="2">
    <source>
        <dbReference type="ARBA" id="ARBA00010734"/>
    </source>
</evidence>
<accession>A0A067N4G3</accession>
<evidence type="ECO:0000313" key="8">
    <source>
        <dbReference type="Proteomes" id="UP000027195"/>
    </source>
</evidence>
<dbReference type="InterPro" id="IPR013949">
    <property type="entry name" value="Utp6"/>
</dbReference>
<dbReference type="GO" id="GO:0034388">
    <property type="term" value="C:Pwp2p-containing subcomplex of 90S preribosome"/>
    <property type="evidence" value="ECO:0007669"/>
    <property type="project" value="TreeGrafter"/>
</dbReference>
<name>A0A067N4G3_BOTB1</name>
<keyword evidence="3" id="KW-0698">rRNA processing</keyword>
<evidence type="ECO:0000256" key="4">
    <source>
        <dbReference type="ARBA" id="ARBA00022737"/>
    </source>
</evidence>
<evidence type="ECO:0000256" key="5">
    <source>
        <dbReference type="ARBA" id="ARBA00023242"/>
    </source>
</evidence>
<dbReference type="Gene3D" id="1.25.40.10">
    <property type="entry name" value="Tetratricopeptide repeat domain"/>
    <property type="match status" value="1"/>
</dbReference>
<evidence type="ECO:0000256" key="3">
    <source>
        <dbReference type="ARBA" id="ARBA00022552"/>
    </source>
</evidence>
<comment type="subcellular location">
    <subcellularLocation>
        <location evidence="1">Nucleus</location>
        <location evidence="1">Nucleolus</location>
    </subcellularLocation>
</comment>
<dbReference type="GO" id="GO:0030515">
    <property type="term" value="F:snoRNA binding"/>
    <property type="evidence" value="ECO:0007669"/>
    <property type="project" value="InterPro"/>
</dbReference>
<evidence type="ECO:0000256" key="1">
    <source>
        <dbReference type="ARBA" id="ARBA00004604"/>
    </source>
</evidence>
<dbReference type="Pfam" id="PF08640">
    <property type="entry name" value="U3_assoc_6"/>
    <property type="match status" value="1"/>
</dbReference>
<feature type="domain" description="U3 small nucleolar RNA-associated protein 6 N-terminal" evidence="6">
    <location>
        <begin position="9"/>
        <end position="87"/>
    </location>
</feature>
<dbReference type="InterPro" id="IPR011990">
    <property type="entry name" value="TPR-like_helical_dom_sf"/>
</dbReference>
<organism evidence="7 8">
    <name type="scientific">Botryobasidium botryosum (strain FD-172 SS1)</name>
    <dbReference type="NCBI Taxonomy" id="930990"/>
    <lineage>
        <taxon>Eukaryota</taxon>
        <taxon>Fungi</taxon>
        <taxon>Dikarya</taxon>
        <taxon>Basidiomycota</taxon>
        <taxon>Agaricomycotina</taxon>
        <taxon>Agaricomycetes</taxon>
        <taxon>Cantharellales</taxon>
        <taxon>Botryobasidiaceae</taxon>
        <taxon>Botryobasidium</taxon>
    </lineage>
</organism>
<dbReference type="PANTHER" id="PTHR23271:SF1">
    <property type="entry name" value="U3 SMALL NUCLEOLAR RNA-ASSOCIATED PROTEIN 6 HOMOLOG"/>
    <property type="match status" value="1"/>
</dbReference>
<evidence type="ECO:0000313" key="7">
    <source>
        <dbReference type="EMBL" id="KDQ21825.1"/>
    </source>
</evidence>
<dbReference type="GO" id="GO:0000462">
    <property type="term" value="P:maturation of SSU-rRNA from tricistronic rRNA transcript (SSU-rRNA, 5.8S rRNA, LSU-rRNA)"/>
    <property type="evidence" value="ECO:0007669"/>
    <property type="project" value="InterPro"/>
</dbReference>
<reference evidence="8" key="1">
    <citation type="journal article" date="2014" name="Proc. Natl. Acad. Sci. U.S.A.">
        <title>Extensive sampling of basidiomycete genomes demonstrates inadequacy of the white-rot/brown-rot paradigm for wood decay fungi.</title>
        <authorList>
            <person name="Riley R."/>
            <person name="Salamov A.A."/>
            <person name="Brown D.W."/>
            <person name="Nagy L.G."/>
            <person name="Floudas D."/>
            <person name="Held B.W."/>
            <person name="Levasseur A."/>
            <person name="Lombard V."/>
            <person name="Morin E."/>
            <person name="Otillar R."/>
            <person name="Lindquist E.A."/>
            <person name="Sun H."/>
            <person name="LaButti K.M."/>
            <person name="Schmutz J."/>
            <person name="Jabbour D."/>
            <person name="Luo H."/>
            <person name="Baker S.E."/>
            <person name="Pisabarro A.G."/>
            <person name="Walton J.D."/>
            <person name="Blanchette R.A."/>
            <person name="Henrissat B."/>
            <person name="Martin F."/>
            <person name="Cullen D."/>
            <person name="Hibbett D.S."/>
            <person name="Grigoriev I.V."/>
        </authorList>
    </citation>
    <scope>NUCLEOTIDE SEQUENCE [LARGE SCALE GENOMIC DNA]</scope>
    <source>
        <strain evidence="8">FD-172 SS1</strain>
    </source>
</reference>
<gene>
    <name evidence="7" type="ORF">BOTBODRAFT_99309</name>
</gene>
<keyword evidence="4" id="KW-0677">Repeat</keyword>
<dbReference type="GO" id="GO:0032040">
    <property type="term" value="C:small-subunit processome"/>
    <property type="evidence" value="ECO:0007669"/>
    <property type="project" value="TreeGrafter"/>
</dbReference>
<dbReference type="OrthoDB" id="28112at2759"/>